<dbReference type="HOGENOM" id="CLU_057271_0_0_11"/>
<evidence type="ECO:0000256" key="2">
    <source>
        <dbReference type="SAM" id="SignalP"/>
    </source>
</evidence>
<keyword evidence="5" id="KW-1185">Reference proteome</keyword>
<comment type="caution">
    <text evidence="4">The sequence shown here is derived from an EMBL/GenBank/DDBJ whole genome shotgun (WGS) entry which is preliminary data.</text>
</comment>
<organism evidence="4 5">
    <name type="scientific">Actinomyces johnsonii F0542</name>
    <dbReference type="NCBI Taxonomy" id="1321818"/>
    <lineage>
        <taxon>Bacteria</taxon>
        <taxon>Bacillati</taxon>
        <taxon>Actinomycetota</taxon>
        <taxon>Actinomycetes</taxon>
        <taxon>Actinomycetales</taxon>
        <taxon>Actinomycetaceae</taxon>
        <taxon>Actinomyces</taxon>
    </lineage>
</organism>
<dbReference type="RefSeq" id="WP_021607863.1">
    <property type="nucleotide sequence ID" value="NZ_KE951833.1"/>
</dbReference>
<dbReference type="AlphaFoldDB" id="U1S242"/>
<keyword evidence="2" id="KW-0732">Signal</keyword>
<protein>
    <recommendedName>
        <fullName evidence="3">Putative amidase domain-containing protein</fullName>
    </recommendedName>
</protein>
<feature type="region of interest" description="Disordered" evidence="1">
    <location>
        <begin position="187"/>
        <end position="209"/>
    </location>
</feature>
<dbReference type="Pfam" id="PF12671">
    <property type="entry name" value="Amidase_6"/>
    <property type="match status" value="1"/>
</dbReference>
<evidence type="ECO:0000259" key="3">
    <source>
        <dbReference type="Pfam" id="PF12671"/>
    </source>
</evidence>
<feature type="region of interest" description="Disordered" evidence="1">
    <location>
        <begin position="58"/>
        <end position="80"/>
    </location>
</feature>
<feature type="domain" description="Putative amidase" evidence="3">
    <location>
        <begin position="228"/>
        <end position="389"/>
    </location>
</feature>
<feature type="signal peptide" evidence="2">
    <location>
        <begin position="1"/>
        <end position="29"/>
    </location>
</feature>
<dbReference type="Gene3D" id="3.90.1720.10">
    <property type="entry name" value="endopeptidase domain like (from Nostoc punctiforme)"/>
    <property type="match status" value="1"/>
</dbReference>
<dbReference type="Proteomes" id="UP000016536">
    <property type="component" value="Unassembled WGS sequence"/>
</dbReference>
<dbReference type="EMBL" id="AWSE01000002">
    <property type="protein sequence ID" value="ERH25963.1"/>
    <property type="molecule type" value="Genomic_DNA"/>
</dbReference>
<sequence>MNNKRITTLCLASSLLLTFGAAITPPAAATTSNCKFNESKVSSTIESYVKKVDSEWLENSTSNTSNRGPNSSNPSALTSTEQINQRVRDAISTQGIRVASASSEPQIVNISCQTDGKIAVTAEISTTFTFNYEGYGTSETPGIKSDQHVLTLSVDSSDYSVLEDKITSHEEVATPGDTPPEYDPTISNSDYPEAGQAVESSGTSVGGGTASGTPLILPAYNTVSPDVSAMQQYALKWTSPPYEGDEKKHFNPEFGYWNNNCANFVSQVLHAGGWSYDDWGVNPHSTKFWGPDLLGPAGASRTWTYSASQYTYVKEGAYTPLDNIWNAKPGDLLYVDWDPDGKADGLIDHVMVVTGSASRISGTPLALYNEPLISQKTPNRSNLPLSLSIKFATEQQKTDIKWYGLQRES</sequence>
<dbReference type="PANTHER" id="PTHR40032:SF1">
    <property type="entry name" value="EXPORTED PROTEIN"/>
    <property type="match status" value="1"/>
</dbReference>
<feature type="chain" id="PRO_5038543194" description="Putative amidase domain-containing protein" evidence="2">
    <location>
        <begin position="30"/>
        <end position="409"/>
    </location>
</feature>
<accession>U1S242</accession>
<evidence type="ECO:0000313" key="5">
    <source>
        <dbReference type="Proteomes" id="UP000016536"/>
    </source>
</evidence>
<dbReference type="InterPro" id="IPR024301">
    <property type="entry name" value="Amidase_6"/>
</dbReference>
<evidence type="ECO:0000313" key="4">
    <source>
        <dbReference type="EMBL" id="ERH25963.1"/>
    </source>
</evidence>
<name>U1S242_9ACTO</name>
<proteinExistence type="predicted"/>
<reference evidence="4 5" key="1">
    <citation type="submission" date="2013-08" db="EMBL/GenBank/DDBJ databases">
        <authorList>
            <person name="Weinstock G."/>
            <person name="Sodergren E."/>
            <person name="Wylie T."/>
            <person name="Fulton L."/>
            <person name="Fulton R."/>
            <person name="Fronick C."/>
            <person name="O'Laughlin M."/>
            <person name="Godfrey J."/>
            <person name="Miner T."/>
            <person name="Herter B."/>
            <person name="Appelbaum E."/>
            <person name="Cordes M."/>
            <person name="Lek S."/>
            <person name="Wollam A."/>
            <person name="Pepin K.H."/>
            <person name="Palsikar V.B."/>
            <person name="Mitreva M."/>
            <person name="Wilson R.K."/>
        </authorList>
    </citation>
    <scope>NUCLEOTIDE SEQUENCE [LARGE SCALE GENOMIC DNA]</scope>
    <source>
        <strain evidence="4 5">F0542</strain>
    </source>
</reference>
<evidence type="ECO:0000256" key="1">
    <source>
        <dbReference type="SAM" id="MobiDB-lite"/>
    </source>
</evidence>
<dbReference type="PANTHER" id="PTHR40032">
    <property type="entry name" value="EXPORTED PROTEIN-RELATED"/>
    <property type="match status" value="1"/>
</dbReference>
<gene>
    <name evidence="4" type="ORF">HMPREF1979_00022</name>
</gene>